<dbReference type="Proteomes" id="UP000708208">
    <property type="component" value="Unassembled WGS sequence"/>
</dbReference>
<evidence type="ECO:0000313" key="7">
    <source>
        <dbReference type="EMBL" id="CAG7833898.1"/>
    </source>
</evidence>
<evidence type="ECO:0000256" key="3">
    <source>
        <dbReference type="ARBA" id="ARBA00022833"/>
    </source>
</evidence>
<dbReference type="InterPro" id="IPR034732">
    <property type="entry name" value="EPHD"/>
</dbReference>
<name>A0A8J2LEW1_9HEXA</name>
<dbReference type="OrthoDB" id="512616at2759"/>
<dbReference type="PROSITE" id="PS51805">
    <property type="entry name" value="EPHD"/>
    <property type="match status" value="1"/>
</dbReference>
<dbReference type="InterPro" id="IPR001841">
    <property type="entry name" value="Znf_RING"/>
</dbReference>
<dbReference type="PANTHER" id="PTHR12420:SF42">
    <property type="entry name" value="G2_M PHASE-SPECIFIC E3 UBIQUITIN-PROTEIN LIGASE"/>
    <property type="match status" value="1"/>
</dbReference>
<dbReference type="AlphaFoldDB" id="A0A8J2LEW1"/>
<dbReference type="InterPro" id="IPR001965">
    <property type="entry name" value="Znf_PHD"/>
</dbReference>
<keyword evidence="8" id="KW-1185">Reference proteome</keyword>
<evidence type="ECO:0000259" key="5">
    <source>
        <dbReference type="PROSITE" id="PS50089"/>
    </source>
</evidence>
<accession>A0A8J2LEW1</accession>
<evidence type="ECO:0000259" key="6">
    <source>
        <dbReference type="PROSITE" id="PS51805"/>
    </source>
</evidence>
<comment type="caution">
    <text evidence="7">The sequence shown here is derived from an EMBL/GenBank/DDBJ whole genome shotgun (WGS) entry which is preliminary data.</text>
</comment>
<evidence type="ECO:0000256" key="1">
    <source>
        <dbReference type="ARBA" id="ARBA00022723"/>
    </source>
</evidence>
<dbReference type="PROSITE" id="PS01359">
    <property type="entry name" value="ZF_PHD_1"/>
    <property type="match status" value="1"/>
</dbReference>
<dbReference type="SMART" id="SM00249">
    <property type="entry name" value="PHD"/>
    <property type="match status" value="1"/>
</dbReference>
<reference evidence="7" key="1">
    <citation type="submission" date="2021-06" db="EMBL/GenBank/DDBJ databases">
        <authorList>
            <person name="Hodson N. C."/>
            <person name="Mongue J. A."/>
            <person name="Jaron S. K."/>
        </authorList>
    </citation>
    <scope>NUCLEOTIDE SEQUENCE</scope>
</reference>
<keyword evidence="1" id="KW-0479">Metal-binding</keyword>
<feature type="non-terminal residue" evidence="7">
    <location>
        <position position="161"/>
    </location>
</feature>
<evidence type="ECO:0008006" key="9">
    <source>
        <dbReference type="Google" id="ProtNLM"/>
    </source>
</evidence>
<feature type="non-terminal residue" evidence="7">
    <location>
        <position position="1"/>
    </location>
</feature>
<proteinExistence type="predicted"/>
<dbReference type="PANTHER" id="PTHR12420">
    <property type="entry name" value="PHD FINGER PROTEIN"/>
    <property type="match status" value="1"/>
</dbReference>
<feature type="domain" description="PHD-type" evidence="6">
    <location>
        <begin position="1"/>
        <end position="83"/>
    </location>
</feature>
<evidence type="ECO:0000256" key="2">
    <source>
        <dbReference type="ARBA" id="ARBA00022771"/>
    </source>
</evidence>
<dbReference type="EMBL" id="CAJVCH010570054">
    <property type="protein sequence ID" value="CAG7833898.1"/>
    <property type="molecule type" value="Genomic_DNA"/>
</dbReference>
<dbReference type="GO" id="GO:0005634">
    <property type="term" value="C:nucleus"/>
    <property type="evidence" value="ECO:0007669"/>
    <property type="project" value="TreeGrafter"/>
</dbReference>
<evidence type="ECO:0000256" key="4">
    <source>
        <dbReference type="PROSITE-ProRule" id="PRU00175"/>
    </source>
</evidence>
<dbReference type="InterPro" id="IPR051188">
    <property type="entry name" value="PHD-type_Zinc_Finger"/>
</dbReference>
<dbReference type="Pfam" id="PF13771">
    <property type="entry name" value="zf-HC5HC2H"/>
    <property type="match status" value="1"/>
</dbReference>
<dbReference type="PROSITE" id="PS50089">
    <property type="entry name" value="ZF_RING_2"/>
    <property type="match status" value="1"/>
</dbReference>
<keyword evidence="2 4" id="KW-0863">Zinc-finger</keyword>
<dbReference type="InterPro" id="IPR019786">
    <property type="entry name" value="Zinc_finger_PHD-type_CS"/>
</dbReference>
<keyword evidence="3" id="KW-0862">Zinc</keyword>
<gene>
    <name evidence="7" type="ORF">AFUS01_LOCUS43466</name>
</gene>
<evidence type="ECO:0000313" key="8">
    <source>
        <dbReference type="Proteomes" id="UP000708208"/>
    </source>
</evidence>
<dbReference type="GO" id="GO:0008270">
    <property type="term" value="F:zinc ion binding"/>
    <property type="evidence" value="ECO:0007669"/>
    <property type="project" value="UniProtKB-KW"/>
</dbReference>
<feature type="domain" description="RING-type" evidence="5">
    <location>
        <begin position="97"/>
        <end position="143"/>
    </location>
</feature>
<organism evidence="7 8">
    <name type="scientific">Allacma fusca</name>
    <dbReference type="NCBI Taxonomy" id="39272"/>
    <lineage>
        <taxon>Eukaryota</taxon>
        <taxon>Metazoa</taxon>
        <taxon>Ecdysozoa</taxon>
        <taxon>Arthropoda</taxon>
        <taxon>Hexapoda</taxon>
        <taxon>Collembola</taxon>
        <taxon>Symphypleona</taxon>
        <taxon>Sminthuridae</taxon>
        <taxon>Allacma</taxon>
    </lineage>
</organism>
<protein>
    <recommendedName>
        <fullName evidence="9">G2E3 ligase</fullName>
    </recommendedName>
</protein>
<sequence>LFSSALRQNGKDTEGILGFLPSDLWREIKRGEKLKCKHCKRNRATVGCAVKQCKASFHFSCGIPNGALNQFSGSFSSYCSTHKPAVKIPIPQESWNCEICFFHVESDEFPVWPPCCKRRVFHRSCIQSYATNSGYFFSCPCCKDKEVFIRAMKDSGVYVPE</sequence>